<name>A0A699RHT8_TANCI</name>
<gene>
    <name evidence="1" type="ORF">Tci_857525</name>
</gene>
<evidence type="ECO:0000313" key="1">
    <source>
        <dbReference type="EMBL" id="GFC85555.1"/>
    </source>
</evidence>
<proteinExistence type="predicted"/>
<dbReference type="EMBL" id="BKCJ011100578">
    <property type="protein sequence ID" value="GFC85555.1"/>
    <property type="molecule type" value="Genomic_DNA"/>
</dbReference>
<reference evidence="1" key="1">
    <citation type="journal article" date="2019" name="Sci. Rep.">
        <title>Draft genome of Tanacetum cinerariifolium, the natural source of mosquito coil.</title>
        <authorList>
            <person name="Yamashiro T."/>
            <person name="Shiraishi A."/>
            <person name="Satake H."/>
            <person name="Nakayama K."/>
        </authorList>
    </citation>
    <scope>NUCLEOTIDE SEQUENCE</scope>
</reference>
<feature type="non-terminal residue" evidence="1">
    <location>
        <position position="1"/>
    </location>
</feature>
<comment type="caution">
    <text evidence="1">The sequence shown here is derived from an EMBL/GenBank/DDBJ whole genome shotgun (WGS) entry which is preliminary data.</text>
</comment>
<accession>A0A699RHT8</accession>
<dbReference type="AlphaFoldDB" id="A0A699RHT8"/>
<sequence length="81" mass="8557">SRKGTLSDDSWGMAEVLAIFSLSFPASKLKIVGKASPCLSSLERDAGSSASEVENHVKVNGVPEVRAYDGDQLGLLSLHPE</sequence>
<protein>
    <submittedName>
        <fullName evidence="1">Uncharacterized protein</fullName>
    </submittedName>
</protein>
<organism evidence="1">
    <name type="scientific">Tanacetum cinerariifolium</name>
    <name type="common">Dalmatian daisy</name>
    <name type="synonym">Chrysanthemum cinerariifolium</name>
    <dbReference type="NCBI Taxonomy" id="118510"/>
    <lineage>
        <taxon>Eukaryota</taxon>
        <taxon>Viridiplantae</taxon>
        <taxon>Streptophyta</taxon>
        <taxon>Embryophyta</taxon>
        <taxon>Tracheophyta</taxon>
        <taxon>Spermatophyta</taxon>
        <taxon>Magnoliopsida</taxon>
        <taxon>eudicotyledons</taxon>
        <taxon>Gunneridae</taxon>
        <taxon>Pentapetalae</taxon>
        <taxon>asterids</taxon>
        <taxon>campanulids</taxon>
        <taxon>Asterales</taxon>
        <taxon>Asteraceae</taxon>
        <taxon>Asteroideae</taxon>
        <taxon>Anthemideae</taxon>
        <taxon>Anthemidinae</taxon>
        <taxon>Tanacetum</taxon>
    </lineage>
</organism>